<feature type="region of interest" description="Disordered" evidence="1">
    <location>
        <begin position="137"/>
        <end position="242"/>
    </location>
</feature>
<evidence type="ECO:0000313" key="2">
    <source>
        <dbReference type="EMBL" id="OHT16357.1"/>
    </source>
</evidence>
<dbReference type="Proteomes" id="UP000179807">
    <property type="component" value="Unassembled WGS sequence"/>
</dbReference>
<feature type="compositionally biased region" description="Basic and acidic residues" evidence="1">
    <location>
        <begin position="198"/>
        <end position="211"/>
    </location>
</feature>
<evidence type="ECO:0000313" key="3">
    <source>
        <dbReference type="Proteomes" id="UP000179807"/>
    </source>
</evidence>
<gene>
    <name evidence="2" type="ORF">TRFO_13189</name>
</gene>
<accession>A0A1J4L366</accession>
<keyword evidence="3" id="KW-1185">Reference proteome</keyword>
<dbReference type="GeneID" id="94831796"/>
<dbReference type="AlphaFoldDB" id="A0A1J4L366"/>
<proteinExistence type="predicted"/>
<feature type="compositionally biased region" description="Polar residues" evidence="1">
    <location>
        <begin position="217"/>
        <end position="231"/>
    </location>
</feature>
<organism evidence="2 3">
    <name type="scientific">Tritrichomonas foetus</name>
    <dbReference type="NCBI Taxonomy" id="1144522"/>
    <lineage>
        <taxon>Eukaryota</taxon>
        <taxon>Metamonada</taxon>
        <taxon>Parabasalia</taxon>
        <taxon>Tritrichomonadida</taxon>
        <taxon>Tritrichomonadidae</taxon>
        <taxon>Tritrichomonas</taxon>
    </lineage>
</organism>
<dbReference type="EMBL" id="MLAK01000112">
    <property type="protein sequence ID" value="OHT16357.1"/>
    <property type="molecule type" value="Genomic_DNA"/>
</dbReference>
<name>A0A1J4L366_9EUKA</name>
<evidence type="ECO:0000256" key="1">
    <source>
        <dbReference type="SAM" id="MobiDB-lite"/>
    </source>
</evidence>
<reference evidence="2" key="1">
    <citation type="submission" date="2016-10" db="EMBL/GenBank/DDBJ databases">
        <authorList>
            <person name="Benchimol M."/>
            <person name="Almeida L.G."/>
            <person name="Vasconcelos A.T."/>
            <person name="Perreira-Neves A."/>
            <person name="Rosa I.A."/>
            <person name="Tasca T."/>
            <person name="Bogo M.R."/>
            <person name="de Souza W."/>
        </authorList>
    </citation>
    <scope>NUCLEOTIDE SEQUENCE [LARGE SCALE GENOMIC DNA]</scope>
    <source>
        <strain evidence="2">K</strain>
    </source>
</reference>
<dbReference type="RefSeq" id="XP_068369493.1">
    <property type="nucleotide sequence ID" value="XM_068497092.1"/>
</dbReference>
<feature type="compositionally biased region" description="Gly residues" evidence="1">
    <location>
        <begin position="137"/>
        <end position="149"/>
    </location>
</feature>
<protein>
    <submittedName>
        <fullName evidence="2">Uncharacterized protein</fullName>
    </submittedName>
</protein>
<sequence>MSHMNTRSKAKIPVNLNNGDDKLMKPLFGTIYATEEGWRIGGEGILAKMDKNAWYKLSGTPKLSDFGVFSNGRYRTFNPNDPEHIRIVNQSLNATNKTNYNSIYNMLNRNGFFKLNPSGANGGGGLNFSGANTGGGFNPSGANTGGGGDVASQVNANAAPNQPPPYADPNNVHKTVVNEASKAGVETKQVPNPPQFNDSKDSSNDEKKDFPKAGTSELFTQMTGSQPSPDTDTTHGDISMPGNNNIPNYVDADDIQAATAQELADNNIHLYKSMKKGNYDFEKWKEHDKGLYDLINYSINGLRRKAGIPLDKQEEYTEYLRDTATDVLKMREAARIMSADAKWAAPPTHARSLKELNSSHFGRMKERTEERILTSPLDAFNMVLQAWKFGKQVIYNPKILSYEGALKYANTIKDCHLNLLHTFLQFLQSIHEFLHHF</sequence>
<dbReference type="VEuPathDB" id="TrichDB:TRFO_13189"/>
<comment type="caution">
    <text evidence="2">The sequence shown here is derived from an EMBL/GenBank/DDBJ whole genome shotgun (WGS) entry which is preliminary data.</text>
</comment>